<evidence type="ECO:0000313" key="1">
    <source>
        <dbReference type="EMBL" id="CAF4009614.1"/>
    </source>
</evidence>
<accession>A0A819PAF6</accession>
<protein>
    <submittedName>
        <fullName evidence="1">Uncharacterized protein</fullName>
    </submittedName>
</protein>
<sequence>HQDTEDNNCDEYLQAVVFAYNSGVHKTTKYSPYELVYGRSPRLPISTRPPYFSFSKPNDYFNQLQKTLRIYHQAAKQNILRQQQDNKYRYDKNRPDPHYKLGDKVLTRIYGLRGKLDPKFSPIPKVIISVNHPIYIVHDTQTNMTSQVHVGDLRPIYTD</sequence>
<dbReference type="InterPro" id="IPR036397">
    <property type="entry name" value="RNaseH_sf"/>
</dbReference>
<dbReference type="AlphaFoldDB" id="A0A819PAF6"/>
<dbReference type="PANTHER" id="PTHR37984">
    <property type="entry name" value="PROTEIN CBG26694"/>
    <property type="match status" value="1"/>
</dbReference>
<dbReference type="EMBL" id="CAJOAX010007437">
    <property type="protein sequence ID" value="CAF4009614.1"/>
    <property type="molecule type" value="Genomic_DNA"/>
</dbReference>
<gene>
    <name evidence="1" type="ORF">OTI717_LOCUS29471</name>
</gene>
<dbReference type="PANTHER" id="PTHR37984:SF15">
    <property type="entry name" value="INTEGRASE CATALYTIC DOMAIN-CONTAINING PROTEIN"/>
    <property type="match status" value="1"/>
</dbReference>
<evidence type="ECO:0000313" key="2">
    <source>
        <dbReference type="Proteomes" id="UP000663823"/>
    </source>
</evidence>
<feature type="non-terminal residue" evidence="1">
    <location>
        <position position="1"/>
    </location>
</feature>
<organism evidence="1 2">
    <name type="scientific">Rotaria sordida</name>
    <dbReference type="NCBI Taxonomy" id="392033"/>
    <lineage>
        <taxon>Eukaryota</taxon>
        <taxon>Metazoa</taxon>
        <taxon>Spiralia</taxon>
        <taxon>Gnathifera</taxon>
        <taxon>Rotifera</taxon>
        <taxon>Eurotatoria</taxon>
        <taxon>Bdelloidea</taxon>
        <taxon>Philodinida</taxon>
        <taxon>Philodinidae</taxon>
        <taxon>Rotaria</taxon>
    </lineage>
</organism>
<dbReference type="Proteomes" id="UP000663823">
    <property type="component" value="Unassembled WGS sequence"/>
</dbReference>
<dbReference type="Gene3D" id="3.30.420.10">
    <property type="entry name" value="Ribonuclease H-like superfamily/Ribonuclease H"/>
    <property type="match status" value="1"/>
</dbReference>
<dbReference type="GO" id="GO:0003676">
    <property type="term" value="F:nucleic acid binding"/>
    <property type="evidence" value="ECO:0007669"/>
    <property type="project" value="InterPro"/>
</dbReference>
<comment type="caution">
    <text evidence="1">The sequence shown here is derived from an EMBL/GenBank/DDBJ whole genome shotgun (WGS) entry which is preliminary data.</text>
</comment>
<name>A0A819PAF6_9BILA</name>
<dbReference type="InterPro" id="IPR050951">
    <property type="entry name" value="Retrovirus_Pol_polyprotein"/>
</dbReference>
<proteinExistence type="predicted"/>
<reference evidence="1" key="1">
    <citation type="submission" date="2021-02" db="EMBL/GenBank/DDBJ databases">
        <authorList>
            <person name="Nowell W R."/>
        </authorList>
    </citation>
    <scope>NUCLEOTIDE SEQUENCE</scope>
</reference>